<dbReference type="RefSeq" id="WP_189173829.1">
    <property type="nucleotide sequence ID" value="NZ_BMNG01000004.1"/>
</dbReference>
<evidence type="ECO:0008006" key="4">
    <source>
        <dbReference type="Google" id="ProtNLM"/>
    </source>
</evidence>
<name>A0ABQ2LQY2_9ACTN</name>
<gene>
    <name evidence="2" type="ORF">GCM10012286_23270</name>
</gene>
<keyword evidence="3" id="KW-1185">Reference proteome</keyword>
<dbReference type="EMBL" id="BMNG01000004">
    <property type="protein sequence ID" value="GGO42224.1"/>
    <property type="molecule type" value="Genomic_DNA"/>
</dbReference>
<evidence type="ECO:0000256" key="1">
    <source>
        <dbReference type="SAM" id="MobiDB-lite"/>
    </source>
</evidence>
<sequence>MTESAAHGPRWPSKPEYAEAVQDPATAFADPGLARGVLDLNRLGMPRTSSGRNAVVFRLLGDRGPCAVRCMTREPVAGARRYDSLSRYVETRPCAALTPATWLERGILVGGAWWPVVLMPWVPGDTLDLALARHLDEPRALRHLAANWRVVLRQLAQAGLGHGDLQHGNVLVDDELRLQLVDLDGVWVPDGQEWPRADAGHPDYRHPREAADLQGVRLDAFPASVIFLSALAVAADPGLWELHTQENLIFRETDFAQPGRTPLWERLGASPDPRVATMSRRLSADCARAPGQSGDPEQLVTEAGPSPT</sequence>
<feature type="region of interest" description="Disordered" evidence="1">
    <location>
        <begin position="284"/>
        <end position="308"/>
    </location>
</feature>
<evidence type="ECO:0000313" key="3">
    <source>
        <dbReference type="Proteomes" id="UP000656881"/>
    </source>
</evidence>
<dbReference type="SUPFAM" id="SSF56112">
    <property type="entry name" value="Protein kinase-like (PK-like)"/>
    <property type="match status" value="1"/>
</dbReference>
<organism evidence="2 3">
    <name type="scientific">Streptomyces lasiicapitis</name>
    <dbReference type="NCBI Taxonomy" id="1923961"/>
    <lineage>
        <taxon>Bacteria</taxon>
        <taxon>Bacillati</taxon>
        <taxon>Actinomycetota</taxon>
        <taxon>Actinomycetes</taxon>
        <taxon>Kitasatosporales</taxon>
        <taxon>Streptomycetaceae</taxon>
        <taxon>Streptomyces</taxon>
    </lineage>
</organism>
<proteinExistence type="predicted"/>
<dbReference type="Proteomes" id="UP000656881">
    <property type="component" value="Unassembled WGS sequence"/>
</dbReference>
<dbReference type="InterPro" id="IPR011009">
    <property type="entry name" value="Kinase-like_dom_sf"/>
</dbReference>
<protein>
    <recommendedName>
        <fullName evidence="4">Protein kinase domain-containing protein</fullName>
    </recommendedName>
</protein>
<comment type="caution">
    <text evidence="2">The sequence shown here is derived from an EMBL/GenBank/DDBJ whole genome shotgun (WGS) entry which is preliminary data.</text>
</comment>
<reference evidence="3" key="1">
    <citation type="journal article" date="2019" name="Int. J. Syst. Evol. Microbiol.">
        <title>The Global Catalogue of Microorganisms (GCM) 10K type strain sequencing project: providing services to taxonomists for standard genome sequencing and annotation.</title>
        <authorList>
            <consortium name="The Broad Institute Genomics Platform"/>
            <consortium name="The Broad Institute Genome Sequencing Center for Infectious Disease"/>
            <person name="Wu L."/>
            <person name="Ma J."/>
        </authorList>
    </citation>
    <scope>NUCLEOTIDE SEQUENCE [LARGE SCALE GENOMIC DNA]</scope>
    <source>
        <strain evidence="3">CGMCC 4.7349</strain>
    </source>
</reference>
<accession>A0ABQ2LQY2</accession>
<evidence type="ECO:0000313" key="2">
    <source>
        <dbReference type="EMBL" id="GGO42224.1"/>
    </source>
</evidence>